<dbReference type="Proteomes" id="UP000460881">
    <property type="component" value="Unassembled WGS sequence"/>
</dbReference>
<reference evidence="6 8" key="1">
    <citation type="journal article" date="2017" name="Anaerobe">
        <title>Quantification, isolation and characterization of Bifidobacterium from the vaginal microbiomes of reproductive aged women.</title>
        <authorList>
            <person name="Freitas A.C."/>
            <person name="Hill J.E."/>
        </authorList>
    </citation>
    <scope>NUCLEOTIDE SEQUENCE [LARGE SCALE GENOMIC DNA]</scope>
    <source>
        <strain evidence="6 8">N6D05</strain>
    </source>
</reference>
<protein>
    <submittedName>
        <fullName evidence="2">DUF4065 domain-containing protein</fullName>
    </submittedName>
</protein>
<dbReference type="EMBL" id="WDWU01000008">
    <property type="protein sequence ID" value="KAB7056836.1"/>
    <property type="molecule type" value="Genomic_DNA"/>
</dbReference>
<evidence type="ECO:0000313" key="4">
    <source>
        <dbReference type="EMBL" id="KAB7338456.1"/>
    </source>
</evidence>
<dbReference type="EMBL" id="NJNR01000045">
    <property type="protein sequence ID" value="RDX07014.1"/>
    <property type="molecule type" value="Genomic_DNA"/>
</dbReference>
<gene>
    <name evidence="6" type="ORF">CE169_08105</name>
    <name evidence="7" type="ORF">DWV59_12335</name>
    <name evidence="5" type="ORF">GBB63_05060</name>
    <name evidence="4" type="ORF">GBB73_04995</name>
    <name evidence="3" type="ORF">GBI83_03035</name>
    <name evidence="2" type="ORF">GBI87_06595</name>
</gene>
<evidence type="ECO:0000313" key="11">
    <source>
        <dbReference type="Proteomes" id="UP000432196"/>
    </source>
</evidence>
<dbReference type="Pfam" id="PF13274">
    <property type="entry name" value="SocA_Panacea"/>
    <property type="match status" value="1"/>
</dbReference>
<dbReference type="InterPro" id="IPR025272">
    <property type="entry name" value="SocA_Panacea"/>
</dbReference>
<accession>A0A2U0BLE2</accession>
<sequence>MMCGALDVADYILQEKGRLTAFQLQKLLYYCKAWSLVWGNAPVFGEPIAAWGDGPVVYDVYKRHAHQYSVIADDIHGDRDKVPADYMPLLDGVLSSYGRMGGDDLRDLTHAEEPWKDAYNGNNGLKAATISDESMHDYYSRLMNSDETTRRNHHVPHFTVRPVVDINEKDFEWLTSQL</sequence>
<dbReference type="EMBL" id="QSAR01000033">
    <property type="protein sequence ID" value="RGW62527.1"/>
    <property type="molecule type" value="Genomic_DNA"/>
</dbReference>
<comment type="caution">
    <text evidence="6">The sequence shown here is derived from an EMBL/GenBank/DDBJ whole genome shotgun (WGS) entry which is preliminary data.</text>
</comment>
<dbReference type="Proteomes" id="UP000432196">
    <property type="component" value="Unassembled WGS sequence"/>
</dbReference>
<reference evidence="10 11" key="3">
    <citation type="journal article" date="2019" name="Nat. Med.">
        <title>A library of human gut bacterial isolates paired with longitudinal multiomics data enables mechanistic microbiome research.</title>
        <authorList>
            <person name="Poyet M."/>
            <person name="Groussin M."/>
            <person name="Gibbons S.M."/>
            <person name="Avila-Pacheco J."/>
            <person name="Jiang X."/>
            <person name="Kearney S.M."/>
            <person name="Perrotta A.R."/>
            <person name="Berdy B."/>
            <person name="Zhao S."/>
            <person name="Lieberman T.D."/>
            <person name="Swanson P.K."/>
            <person name="Smith M."/>
            <person name="Roesemann S."/>
            <person name="Alexander J.E."/>
            <person name="Rich S.A."/>
            <person name="Livny J."/>
            <person name="Vlamakis H."/>
            <person name="Clish C."/>
            <person name="Bullock K."/>
            <person name="Deik A."/>
            <person name="Scott J."/>
            <person name="Pierce K.A."/>
            <person name="Xavier R.J."/>
            <person name="Alm E.J."/>
        </authorList>
    </citation>
    <scope>NUCLEOTIDE SEQUENCE [LARGE SCALE GENOMIC DNA]</scope>
    <source>
        <strain evidence="3 11">BIOML-A201</strain>
        <strain evidence="2 13">BIOML-A210</strain>
        <strain evidence="5 12">BIOML-A55</strain>
        <strain evidence="4 10">BIOML-A65</strain>
    </source>
</reference>
<dbReference type="Proteomes" id="UP000257074">
    <property type="component" value="Unassembled WGS sequence"/>
</dbReference>
<evidence type="ECO:0000313" key="3">
    <source>
        <dbReference type="EMBL" id="KAB7073795.1"/>
    </source>
</evidence>
<feature type="domain" description="Antitoxin SocA-like Panacea" evidence="1">
    <location>
        <begin position="24"/>
        <end position="116"/>
    </location>
</feature>
<dbReference type="Proteomes" id="UP000467387">
    <property type="component" value="Unassembled WGS sequence"/>
</dbReference>
<proteinExistence type="predicted"/>
<evidence type="ECO:0000313" key="10">
    <source>
        <dbReference type="Proteomes" id="UP000430971"/>
    </source>
</evidence>
<evidence type="ECO:0000313" key="5">
    <source>
        <dbReference type="EMBL" id="KAB7359262.1"/>
    </source>
</evidence>
<evidence type="ECO:0000259" key="1">
    <source>
        <dbReference type="Pfam" id="PF13274"/>
    </source>
</evidence>
<organism evidence="6 8">
    <name type="scientific">Bifidobacterium longum</name>
    <dbReference type="NCBI Taxonomy" id="216816"/>
    <lineage>
        <taxon>Bacteria</taxon>
        <taxon>Bacillati</taxon>
        <taxon>Actinomycetota</taxon>
        <taxon>Actinomycetes</taxon>
        <taxon>Bifidobacteriales</taxon>
        <taxon>Bifidobacteriaceae</taxon>
        <taxon>Bifidobacterium</taxon>
    </lineage>
</organism>
<evidence type="ECO:0000313" key="8">
    <source>
        <dbReference type="Proteomes" id="UP000257074"/>
    </source>
</evidence>
<dbReference type="Proteomes" id="UP000265775">
    <property type="component" value="Unassembled WGS sequence"/>
</dbReference>
<evidence type="ECO:0000313" key="6">
    <source>
        <dbReference type="EMBL" id="RDX07014.1"/>
    </source>
</evidence>
<dbReference type="AlphaFoldDB" id="A0A2U0BLE2"/>
<dbReference type="EMBL" id="WDRM01000009">
    <property type="protein sequence ID" value="KAB7338456.1"/>
    <property type="molecule type" value="Genomic_DNA"/>
</dbReference>
<name>A0A2U0BLE2_BIFLN</name>
<evidence type="ECO:0000313" key="2">
    <source>
        <dbReference type="EMBL" id="KAB7056836.1"/>
    </source>
</evidence>
<dbReference type="EMBL" id="WDRC01000010">
    <property type="protein sequence ID" value="KAB7359262.1"/>
    <property type="molecule type" value="Genomic_DNA"/>
</dbReference>
<dbReference type="EMBL" id="WDWL01000004">
    <property type="protein sequence ID" value="KAB7073795.1"/>
    <property type="molecule type" value="Genomic_DNA"/>
</dbReference>
<dbReference type="Proteomes" id="UP000430971">
    <property type="component" value="Unassembled WGS sequence"/>
</dbReference>
<evidence type="ECO:0000313" key="13">
    <source>
        <dbReference type="Proteomes" id="UP000467387"/>
    </source>
</evidence>
<evidence type="ECO:0000313" key="9">
    <source>
        <dbReference type="Proteomes" id="UP000265775"/>
    </source>
</evidence>
<dbReference type="RefSeq" id="WP_007058382.1">
    <property type="nucleotide sequence ID" value="NZ_CAXVKO010000007.1"/>
</dbReference>
<evidence type="ECO:0000313" key="12">
    <source>
        <dbReference type="Proteomes" id="UP000460881"/>
    </source>
</evidence>
<evidence type="ECO:0000313" key="7">
    <source>
        <dbReference type="EMBL" id="RGW62527.1"/>
    </source>
</evidence>
<reference evidence="7 9" key="2">
    <citation type="submission" date="2018-08" db="EMBL/GenBank/DDBJ databases">
        <title>A genome reference for cultivated species of the human gut microbiota.</title>
        <authorList>
            <person name="Zou Y."/>
            <person name="Xue W."/>
            <person name="Luo G."/>
        </authorList>
    </citation>
    <scope>NUCLEOTIDE SEQUENCE [LARGE SCALE GENOMIC DNA]</scope>
    <source>
        <strain evidence="7 9">AF11-12</strain>
    </source>
</reference>